<dbReference type="NCBIfam" id="TIGR00398">
    <property type="entry name" value="metG"/>
    <property type="match status" value="1"/>
</dbReference>
<dbReference type="PROSITE" id="PS00178">
    <property type="entry name" value="AA_TRNA_LIGASE_I"/>
    <property type="match status" value="1"/>
</dbReference>
<keyword evidence="7 11" id="KW-0648">Protein biosynthesis</keyword>
<evidence type="ECO:0000313" key="14">
    <source>
        <dbReference type="Proteomes" id="UP000813463"/>
    </source>
</evidence>
<evidence type="ECO:0000256" key="8">
    <source>
        <dbReference type="ARBA" id="ARBA00023146"/>
    </source>
</evidence>
<dbReference type="PRINTS" id="PR01041">
    <property type="entry name" value="TRNASYNTHMET"/>
</dbReference>
<dbReference type="InterPro" id="IPR009080">
    <property type="entry name" value="tRNAsynth_Ia_anticodon-bd"/>
</dbReference>
<name>A0ABM3QN77_SPIOL</name>
<keyword evidence="14" id="KW-1185">Reference proteome</keyword>
<evidence type="ECO:0000256" key="7">
    <source>
        <dbReference type="ARBA" id="ARBA00022917"/>
    </source>
</evidence>
<dbReference type="InterPro" id="IPR029038">
    <property type="entry name" value="MetRS_Zn"/>
</dbReference>
<reference evidence="15" key="2">
    <citation type="submission" date="2025-08" db="UniProtKB">
        <authorList>
            <consortium name="RefSeq"/>
        </authorList>
    </citation>
    <scope>IDENTIFICATION</scope>
    <source>
        <tissue evidence="15">Leaf</tissue>
    </source>
</reference>
<dbReference type="InterPro" id="IPR014758">
    <property type="entry name" value="Met-tRNA_synth"/>
</dbReference>
<dbReference type="Gene3D" id="2.20.28.20">
    <property type="entry name" value="Methionyl-tRNA synthetase, Zn-domain"/>
    <property type="match status" value="1"/>
</dbReference>
<dbReference type="SUPFAM" id="SSF57770">
    <property type="entry name" value="Methionyl-tRNA synthetase (MetRS), Zn-domain"/>
    <property type="match status" value="1"/>
</dbReference>
<dbReference type="Gene3D" id="3.40.50.620">
    <property type="entry name" value="HUPs"/>
    <property type="match status" value="1"/>
</dbReference>
<evidence type="ECO:0000259" key="13">
    <source>
        <dbReference type="Pfam" id="PF19303"/>
    </source>
</evidence>
<feature type="domain" description="Methionyl/Leucyl tRNA synthetase" evidence="12">
    <location>
        <begin position="15"/>
        <end position="405"/>
    </location>
</feature>
<evidence type="ECO:0000256" key="2">
    <source>
        <dbReference type="ARBA" id="ARBA00005594"/>
    </source>
</evidence>
<keyword evidence="5 11" id="KW-0547">Nucleotide-binding</keyword>
<reference evidence="14" key="1">
    <citation type="journal article" date="2021" name="Nat. Commun.">
        <title>Genomic analyses provide insights into spinach domestication and the genetic basis of agronomic traits.</title>
        <authorList>
            <person name="Cai X."/>
            <person name="Sun X."/>
            <person name="Xu C."/>
            <person name="Sun H."/>
            <person name="Wang X."/>
            <person name="Ge C."/>
            <person name="Zhang Z."/>
            <person name="Wang Q."/>
            <person name="Fei Z."/>
            <person name="Jiao C."/>
            <person name="Wang Q."/>
        </authorList>
    </citation>
    <scope>NUCLEOTIDE SEQUENCE [LARGE SCALE GENOMIC DNA]</scope>
    <source>
        <strain evidence="14">cv. Varoflay</strain>
    </source>
</reference>
<comment type="similarity">
    <text evidence="2 11">Belongs to the class-I aminoacyl-tRNA synthetase family.</text>
</comment>
<dbReference type="InterPro" id="IPR041872">
    <property type="entry name" value="Anticodon_Met"/>
</dbReference>
<evidence type="ECO:0000313" key="15">
    <source>
        <dbReference type="RefSeq" id="XP_056684804.1"/>
    </source>
</evidence>
<accession>A0ABM3QN77</accession>
<dbReference type="Proteomes" id="UP000813463">
    <property type="component" value="Chromosome 5"/>
</dbReference>
<comment type="catalytic activity">
    <reaction evidence="10">
        <text>tRNA(Met) + L-methionine + ATP = L-methionyl-tRNA(Met) + AMP + diphosphate</text>
        <dbReference type="Rhea" id="RHEA:13481"/>
        <dbReference type="Rhea" id="RHEA-COMP:9667"/>
        <dbReference type="Rhea" id="RHEA-COMP:9698"/>
        <dbReference type="ChEBI" id="CHEBI:30616"/>
        <dbReference type="ChEBI" id="CHEBI:33019"/>
        <dbReference type="ChEBI" id="CHEBI:57844"/>
        <dbReference type="ChEBI" id="CHEBI:78442"/>
        <dbReference type="ChEBI" id="CHEBI:78530"/>
        <dbReference type="ChEBI" id="CHEBI:456215"/>
        <dbReference type="EC" id="6.1.1.10"/>
    </reaction>
</comment>
<evidence type="ECO:0000256" key="3">
    <source>
        <dbReference type="ARBA" id="ARBA00012838"/>
    </source>
</evidence>
<evidence type="ECO:0000259" key="12">
    <source>
        <dbReference type="Pfam" id="PF09334"/>
    </source>
</evidence>
<keyword evidence="8 11" id="KW-0030">Aminoacyl-tRNA synthetase</keyword>
<gene>
    <name evidence="15" type="primary">LOC110789801</name>
</gene>
<sequence>MGGLAKLPVEGERNILVTSALPYVNNAPHLGNIIGSVLSADVFARFCRLRGYNVLYVCGTDEYGTTTEVKAAQENVTSREICDKYHPLHRDTYNWFDISFDHFGRTSTPQHTQVCQQVFEKLNRNDMLKEDTFDQLYCEGCLKFLADNFVEGQCPGCHHSCKGDQCELCGAFINARELLNPVCTICRSSSLSLRSTEHLFLQLASVHGDLRHNCNKLTFSNQQAENDSKQLLDQAELLPKCITRDLKWGVPVPVEKFKDKVMYVWFDAPLGYVSITKCHTSDWELWWKNPQKVELHQFMGKDNVKFHSVFFPSYLIGTRENWTLPHSIHATHFLLFRGGKFSKSKGLGVFGNDVKKTNIPVEVWRYYLISVRPETTDSTFSWEHLQAKLNSELADNLGNFINRVLTFVAKPSGKGYESIIPLNVSGASEIDLDLGAKLHDCVQEYVKALEQGKLKDGLNKAMAISADGNKYFQENKVWELYREDKARCDFVVKTLIGVVCILASVLEPFMPSFTAEVLQQLNLPAHEFRLDDVNIIKAERPWEIAPPLHKIGTPRALFKKLKNEHVQALEKQFSGNQSHPS</sequence>
<dbReference type="GeneID" id="110789801"/>
<feature type="domain" description="Methionyl-tRNA synthetase anticodon-binding" evidence="13">
    <location>
        <begin position="429"/>
        <end position="577"/>
    </location>
</feature>
<dbReference type="EC" id="6.1.1.10" evidence="3"/>
<dbReference type="CDD" id="cd07957">
    <property type="entry name" value="Anticodon_Ia_Met"/>
    <property type="match status" value="1"/>
</dbReference>
<dbReference type="PANTHER" id="PTHR45765">
    <property type="entry name" value="METHIONINE--TRNA LIGASE"/>
    <property type="match status" value="1"/>
</dbReference>
<dbReference type="SUPFAM" id="SSF47323">
    <property type="entry name" value="Anticodon-binding domain of a subclass of class I aminoacyl-tRNA synthetases"/>
    <property type="match status" value="1"/>
</dbReference>
<evidence type="ECO:0000256" key="9">
    <source>
        <dbReference type="ARBA" id="ARBA00030904"/>
    </source>
</evidence>
<keyword evidence="4 11" id="KW-0436">Ligase</keyword>
<dbReference type="InterPro" id="IPR001412">
    <property type="entry name" value="aa-tRNA-synth_I_CS"/>
</dbReference>
<evidence type="ECO:0000256" key="5">
    <source>
        <dbReference type="ARBA" id="ARBA00022741"/>
    </source>
</evidence>
<evidence type="ECO:0000256" key="1">
    <source>
        <dbReference type="ARBA" id="ARBA00004496"/>
    </source>
</evidence>
<comment type="subcellular location">
    <subcellularLocation>
        <location evidence="1">Cytoplasm</location>
    </subcellularLocation>
</comment>
<dbReference type="CDD" id="cd00814">
    <property type="entry name" value="MetRS_core"/>
    <property type="match status" value="1"/>
</dbReference>
<evidence type="ECO:0000256" key="11">
    <source>
        <dbReference type="RuleBase" id="RU363039"/>
    </source>
</evidence>
<proteinExistence type="inferred from homology"/>
<organism evidence="14 15">
    <name type="scientific">Spinacia oleracea</name>
    <name type="common">Spinach</name>
    <dbReference type="NCBI Taxonomy" id="3562"/>
    <lineage>
        <taxon>Eukaryota</taxon>
        <taxon>Viridiplantae</taxon>
        <taxon>Streptophyta</taxon>
        <taxon>Embryophyta</taxon>
        <taxon>Tracheophyta</taxon>
        <taxon>Spermatophyta</taxon>
        <taxon>Magnoliopsida</taxon>
        <taxon>eudicotyledons</taxon>
        <taxon>Gunneridae</taxon>
        <taxon>Pentapetalae</taxon>
        <taxon>Caryophyllales</taxon>
        <taxon>Chenopodiaceae</taxon>
        <taxon>Chenopodioideae</taxon>
        <taxon>Anserineae</taxon>
        <taxon>Spinacia</taxon>
    </lineage>
</organism>
<dbReference type="RefSeq" id="XP_056684804.1">
    <property type="nucleotide sequence ID" value="XM_056828826.1"/>
</dbReference>
<keyword evidence="6 11" id="KW-0067">ATP-binding</keyword>
<evidence type="ECO:0000256" key="10">
    <source>
        <dbReference type="ARBA" id="ARBA00047364"/>
    </source>
</evidence>
<evidence type="ECO:0000256" key="6">
    <source>
        <dbReference type="ARBA" id="ARBA00022840"/>
    </source>
</evidence>
<dbReference type="Pfam" id="PF09334">
    <property type="entry name" value="tRNA-synt_1g"/>
    <property type="match status" value="1"/>
</dbReference>
<dbReference type="Pfam" id="PF19303">
    <property type="entry name" value="Anticodon_3"/>
    <property type="match status" value="1"/>
</dbReference>
<dbReference type="SUPFAM" id="SSF52374">
    <property type="entry name" value="Nucleotidylyl transferase"/>
    <property type="match status" value="1"/>
</dbReference>
<dbReference type="Gene3D" id="1.10.730.10">
    <property type="entry name" value="Isoleucyl-tRNA Synthetase, Domain 1"/>
    <property type="match status" value="1"/>
</dbReference>
<dbReference type="InterPro" id="IPR014729">
    <property type="entry name" value="Rossmann-like_a/b/a_fold"/>
</dbReference>
<protein>
    <recommendedName>
        <fullName evidence="3">methionine--tRNA ligase</fullName>
        <ecNumber evidence="3">6.1.1.10</ecNumber>
    </recommendedName>
    <alternativeName>
        <fullName evidence="9">Methionyl-tRNA synthetase</fullName>
    </alternativeName>
</protein>
<dbReference type="InterPro" id="IPR023458">
    <property type="entry name" value="Met-tRNA_ligase_1"/>
</dbReference>
<dbReference type="InterPro" id="IPR015413">
    <property type="entry name" value="Methionyl/Leucyl_tRNA_Synth"/>
</dbReference>
<dbReference type="PANTHER" id="PTHR45765:SF1">
    <property type="entry name" value="METHIONINE--TRNA LIGASE, CYTOPLASMIC"/>
    <property type="match status" value="1"/>
</dbReference>
<dbReference type="InterPro" id="IPR033911">
    <property type="entry name" value="MetRS_core"/>
</dbReference>
<evidence type="ECO:0000256" key="4">
    <source>
        <dbReference type="ARBA" id="ARBA00022598"/>
    </source>
</evidence>